<keyword evidence="2" id="KW-0732">Signal</keyword>
<feature type="signal peptide" evidence="2">
    <location>
        <begin position="1"/>
        <end position="29"/>
    </location>
</feature>
<gene>
    <name evidence="3" type="ORF">DM860_012227</name>
</gene>
<dbReference type="EMBL" id="NQVE01000018">
    <property type="protein sequence ID" value="RAL53612.1"/>
    <property type="molecule type" value="Genomic_DNA"/>
</dbReference>
<name>A0A328E6R9_9ASTE</name>
<dbReference type="Proteomes" id="UP000249390">
    <property type="component" value="Unassembled WGS sequence"/>
</dbReference>
<accession>A0A328E6R9</accession>
<keyword evidence="4" id="KW-1185">Reference proteome</keyword>
<organism evidence="3 4">
    <name type="scientific">Cuscuta australis</name>
    <dbReference type="NCBI Taxonomy" id="267555"/>
    <lineage>
        <taxon>Eukaryota</taxon>
        <taxon>Viridiplantae</taxon>
        <taxon>Streptophyta</taxon>
        <taxon>Embryophyta</taxon>
        <taxon>Tracheophyta</taxon>
        <taxon>Spermatophyta</taxon>
        <taxon>Magnoliopsida</taxon>
        <taxon>eudicotyledons</taxon>
        <taxon>Gunneridae</taxon>
        <taxon>Pentapetalae</taxon>
        <taxon>asterids</taxon>
        <taxon>lamiids</taxon>
        <taxon>Solanales</taxon>
        <taxon>Convolvulaceae</taxon>
        <taxon>Cuscuteae</taxon>
        <taxon>Cuscuta</taxon>
        <taxon>Cuscuta subgen. Grammica</taxon>
        <taxon>Cuscuta sect. Cleistogrammica</taxon>
    </lineage>
</organism>
<feature type="chain" id="PRO_5016234976" evidence="2">
    <location>
        <begin position="30"/>
        <end position="87"/>
    </location>
</feature>
<feature type="region of interest" description="Disordered" evidence="1">
    <location>
        <begin position="64"/>
        <end position="87"/>
    </location>
</feature>
<evidence type="ECO:0000256" key="2">
    <source>
        <dbReference type="SAM" id="SignalP"/>
    </source>
</evidence>
<comment type="caution">
    <text evidence="3">The sequence shown here is derived from an EMBL/GenBank/DDBJ whole genome shotgun (WGS) entry which is preliminary data.</text>
</comment>
<dbReference type="AlphaFoldDB" id="A0A328E6R9"/>
<proteinExistence type="predicted"/>
<sequence>MATLFKSMILTCAVFLALLFSFGIHVSHERPLMKPLHFHQLPYNVASINDNNYEGGTTAYGYVNADNPGHSPGAGHPVQPATIGSKA</sequence>
<evidence type="ECO:0000313" key="4">
    <source>
        <dbReference type="Proteomes" id="UP000249390"/>
    </source>
</evidence>
<protein>
    <submittedName>
        <fullName evidence="3">Uncharacterized protein</fullName>
    </submittedName>
</protein>
<evidence type="ECO:0000313" key="3">
    <source>
        <dbReference type="EMBL" id="RAL53612.1"/>
    </source>
</evidence>
<evidence type="ECO:0000256" key="1">
    <source>
        <dbReference type="SAM" id="MobiDB-lite"/>
    </source>
</evidence>
<reference evidence="3 4" key="1">
    <citation type="submission" date="2018-06" db="EMBL/GenBank/DDBJ databases">
        <title>The Genome of Cuscuta australis (Dodder) Provides Insight into the Evolution of Plant Parasitism.</title>
        <authorList>
            <person name="Liu H."/>
        </authorList>
    </citation>
    <scope>NUCLEOTIDE SEQUENCE [LARGE SCALE GENOMIC DNA]</scope>
    <source>
        <strain evidence="4">cv. Yunnan</strain>
        <tissue evidence="3">Vines</tissue>
    </source>
</reference>